<accession>A0A368XQZ5</accession>
<dbReference type="Gene3D" id="2.60.40.1120">
    <property type="entry name" value="Carboxypeptidase-like, regulatory domain"/>
    <property type="match status" value="1"/>
</dbReference>
<gene>
    <name evidence="2" type="ORF">DES41_105403</name>
</gene>
<dbReference type="Pfam" id="PF13620">
    <property type="entry name" value="CarboxypepD_reg"/>
    <property type="match status" value="1"/>
</dbReference>
<keyword evidence="3" id="KW-1185">Reference proteome</keyword>
<dbReference type="GO" id="GO:0004180">
    <property type="term" value="F:carboxypeptidase activity"/>
    <property type="evidence" value="ECO:0007669"/>
    <property type="project" value="UniProtKB-KW"/>
</dbReference>
<feature type="compositionally biased region" description="Low complexity" evidence="1">
    <location>
        <begin position="24"/>
        <end position="41"/>
    </location>
</feature>
<dbReference type="InterPro" id="IPR008969">
    <property type="entry name" value="CarboxyPept-like_regulatory"/>
</dbReference>
<keyword evidence="2" id="KW-0378">Hydrolase</keyword>
<dbReference type="EMBL" id="QPJK01000005">
    <property type="protein sequence ID" value="RCW70460.1"/>
    <property type="molecule type" value="Genomic_DNA"/>
</dbReference>
<evidence type="ECO:0000313" key="3">
    <source>
        <dbReference type="Proteomes" id="UP000252884"/>
    </source>
</evidence>
<dbReference type="SUPFAM" id="SSF49464">
    <property type="entry name" value="Carboxypeptidase regulatory domain-like"/>
    <property type="match status" value="2"/>
</dbReference>
<organism evidence="2 3">
    <name type="scientific">Pseudorhodoferax soli</name>
    <dbReference type="NCBI Taxonomy" id="545864"/>
    <lineage>
        <taxon>Bacteria</taxon>
        <taxon>Pseudomonadati</taxon>
        <taxon>Pseudomonadota</taxon>
        <taxon>Betaproteobacteria</taxon>
        <taxon>Burkholderiales</taxon>
        <taxon>Comamonadaceae</taxon>
    </lineage>
</organism>
<dbReference type="RefSeq" id="WP_170168235.1">
    <property type="nucleotide sequence ID" value="NZ_QPJK01000005.1"/>
</dbReference>
<keyword evidence="2" id="KW-0645">Protease</keyword>
<sequence length="519" mass="52853">MVSLCLAACGGGGDDPATPPTEPTTPTEPTNPGVPTGPTATITGKAVDGTTGLPVAGATVRVGTASATTAADGSFTLAGLAPAARAAVVFAATGYAENGRIADLVGDASTDVQARLLPVATTGSVAVATGGAVDSGTARVVLPANGVQRADGSLPTGNITVQLTPINSALDPQLMPGDFRTGTAGGNTLPIESFGALNVTLTDSAGAALNLRSGQTATIRIPAVSRRADPPVTIPLYYYNTATGLWQEEGNATLVGAGSSAYYEGTVSHFSTWNADQVYNTVFVRGCVRDAVGGVVANAYVGSDGIDYVGTSYAYTDASGNFSLPVRVSSQAAITAVAGGRLTNTVRNEASAADIAWTDCLTLSQAGAGITMKLTWGALPTDLDSRLMTPSGEEVYFSNDGSLVAAPFANLDVDDTSSYGPEVVTITRLMVGTYKYSVNRYSSNGTFTQSGARVELNIPGRAVELITPPATGETEGTDYWNLFEFDVSANCTITVRPVQTYSDAGLSAPTAPATQYCTP</sequence>
<evidence type="ECO:0000313" key="2">
    <source>
        <dbReference type="EMBL" id="RCW70460.1"/>
    </source>
</evidence>
<dbReference type="AlphaFoldDB" id="A0A368XQZ5"/>
<dbReference type="Gene3D" id="2.60.120.380">
    <property type="match status" value="1"/>
</dbReference>
<reference evidence="2 3" key="1">
    <citation type="submission" date="2018-07" db="EMBL/GenBank/DDBJ databases">
        <title>Genomic Encyclopedia of Type Strains, Phase IV (KMG-IV): sequencing the most valuable type-strain genomes for metagenomic binning, comparative biology and taxonomic classification.</title>
        <authorList>
            <person name="Goeker M."/>
        </authorList>
    </citation>
    <scope>NUCLEOTIDE SEQUENCE [LARGE SCALE GENOMIC DNA]</scope>
    <source>
        <strain evidence="2 3">DSM 21634</strain>
    </source>
</reference>
<feature type="region of interest" description="Disordered" evidence="1">
    <location>
        <begin position="9"/>
        <end position="48"/>
    </location>
</feature>
<keyword evidence="2" id="KW-0121">Carboxypeptidase</keyword>
<proteinExistence type="predicted"/>
<comment type="caution">
    <text evidence="2">The sequence shown here is derived from an EMBL/GenBank/DDBJ whole genome shotgun (WGS) entry which is preliminary data.</text>
</comment>
<protein>
    <submittedName>
        <fullName evidence="2">Carboxypeptidase family protein</fullName>
    </submittedName>
</protein>
<name>A0A368XQZ5_9BURK</name>
<evidence type="ECO:0000256" key="1">
    <source>
        <dbReference type="SAM" id="MobiDB-lite"/>
    </source>
</evidence>
<dbReference type="Proteomes" id="UP000252884">
    <property type="component" value="Unassembled WGS sequence"/>
</dbReference>